<evidence type="ECO:0000313" key="1">
    <source>
        <dbReference type="EMBL" id="MBX64191.1"/>
    </source>
</evidence>
<sequence>MIYRIWRSSRRSERATGGCTERWCRRTRTCPLWCCPEGCRLRKTRRPRCPCRCRLGKSGGW</sequence>
<name>A0A2P2QB24_RHIMU</name>
<dbReference type="EMBL" id="GGEC01083707">
    <property type="protein sequence ID" value="MBX64191.1"/>
    <property type="molecule type" value="Transcribed_RNA"/>
</dbReference>
<organism evidence="1">
    <name type="scientific">Rhizophora mucronata</name>
    <name type="common">Asiatic mangrove</name>
    <dbReference type="NCBI Taxonomy" id="61149"/>
    <lineage>
        <taxon>Eukaryota</taxon>
        <taxon>Viridiplantae</taxon>
        <taxon>Streptophyta</taxon>
        <taxon>Embryophyta</taxon>
        <taxon>Tracheophyta</taxon>
        <taxon>Spermatophyta</taxon>
        <taxon>Magnoliopsida</taxon>
        <taxon>eudicotyledons</taxon>
        <taxon>Gunneridae</taxon>
        <taxon>Pentapetalae</taxon>
        <taxon>rosids</taxon>
        <taxon>fabids</taxon>
        <taxon>Malpighiales</taxon>
        <taxon>Rhizophoraceae</taxon>
        <taxon>Rhizophora</taxon>
    </lineage>
</organism>
<protein>
    <submittedName>
        <fullName evidence="1">Uncharacterized protein</fullName>
    </submittedName>
</protein>
<reference evidence="1" key="1">
    <citation type="submission" date="2018-02" db="EMBL/GenBank/DDBJ databases">
        <title>Rhizophora mucronata_Transcriptome.</title>
        <authorList>
            <person name="Meera S.P."/>
            <person name="Sreeshan A."/>
            <person name="Augustine A."/>
        </authorList>
    </citation>
    <scope>NUCLEOTIDE SEQUENCE</scope>
    <source>
        <tissue evidence="1">Leaf</tissue>
    </source>
</reference>
<accession>A0A2P2QB24</accession>
<dbReference type="AlphaFoldDB" id="A0A2P2QB24"/>
<proteinExistence type="predicted"/>